<dbReference type="GO" id="GO:0006004">
    <property type="term" value="P:fucose metabolic process"/>
    <property type="evidence" value="ECO:0007669"/>
    <property type="project" value="UniProtKB-KW"/>
</dbReference>
<feature type="signal peptide" evidence="2">
    <location>
        <begin position="1"/>
        <end position="24"/>
    </location>
</feature>
<proteinExistence type="predicted"/>
<dbReference type="GO" id="GO:0016740">
    <property type="term" value="F:transferase activity"/>
    <property type="evidence" value="ECO:0007669"/>
    <property type="project" value="UniProtKB-KW"/>
</dbReference>
<reference evidence="3 4" key="1">
    <citation type="journal article" date="2016" name="Mol. Biol. Evol.">
        <title>Comparative Genomics of Early-Diverging Mushroom-Forming Fungi Provides Insights into the Origins of Lignocellulose Decay Capabilities.</title>
        <authorList>
            <person name="Nagy L.G."/>
            <person name="Riley R."/>
            <person name="Tritt A."/>
            <person name="Adam C."/>
            <person name="Daum C."/>
            <person name="Floudas D."/>
            <person name="Sun H."/>
            <person name="Yadav J.S."/>
            <person name="Pangilinan J."/>
            <person name="Larsson K.H."/>
            <person name="Matsuura K."/>
            <person name="Barry K."/>
            <person name="Labutti K."/>
            <person name="Kuo R."/>
            <person name="Ohm R.A."/>
            <person name="Bhattacharya S.S."/>
            <person name="Shirouzu T."/>
            <person name="Yoshinaga Y."/>
            <person name="Martin F.M."/>
            <person name="Grigoriev I.V."/>
            <person name="Hibbett D.S."/>
        </authorList>
    </citation>
    <scope>NUCLEOTIDE SEQUENCE [LARGE SCALE GENOMIC DNA]</scope>
    <source>
        <strain evidence="3 4">HHB9708</strain>
    </source>
</reference>
<evidence type="ECO:0000256" key="2">
    <source>
        <dbReference type="SAM" id="SignalP"/>
    </source>
</evidence>
<dbReference type="Gene3D" id="3.40.50.11350">
    <property type="match status" value="1"/>
</dbReference>
<keyword evidence="4" id="KW-1185">Reference proteome</keyword>
<protein>
    <submittedName>
        <fullName evidence="3">Uncharacterized protein</fullName>
    </submittedName>
</protein>
<feature type="compositionally biased region" description="Basic and acidic residues" evidence="1">
    <location>
        <begin position="251"/>
        <end position="269"/>
    </location>
</feature>
<keyword evidence="2" id="KW-0732">Signal</keyword>
<gene>
    <name evidence="3" type="ORF">SISNIDRAFT_452732</name>
</gene>
<evidence type="ECO:0000256" key="1">
    <source>
        <dbReference type="SAM" id="MobiDB-lite"/>
    </source>
</evidence>
<name>A0A164WT59_9AGAM</name>
<dbReference type="EMBL" id="KV419402">
    <property type="protein sequence ID" value="KZS95335.1"/>
    <property type="molecule type" value="Genomic_DNA"/>
</dbReference>
<dbReference type="AlphaFoldDB" id="A0A164WT59"/>
<feature type="region of interest" description="Disordered" evidence="1">
    <location>
        <begin position="248"/>
        <end position="269"/>
    </location>
</feature>
<evidence type="ECO:0000313" key="3">
    <source>
        <dbReference type="EMBL" id="KZS95335.1"/>
    </source>
</evidence>
<dbReference type="CDD" id="cd11296">
    <property type="entry name" value="O-FucT_like"/>
    <property type="match status" value="1"/>
</dbReference>
<dbReference type="Proteomes" id="UP000076722">
    <property type="component" value="Unassembled WGS sequence"/>
</dbReference>
<organism evidence="3 4">
    <name type="scientific">Sistotremastrum niveocremeum HHB9708</name>
    <dbReference type="NCBI Taxonomy" id="1314777"/>
    <lineage>
        <taxon>Eukaryota</taxon>
        <taxon>Fungi</taxon>
        <taxon>Dikarya</taxon>
        <taxon>Basidiomycota</taxon>
        <taxon>Agaricomycotina</taxon>
        <taxon>Agaricomycetes</taxon>
        <taxon>Sistotremastrales</taxon>
        <taxon>Sistotremastraceae</taxon>
        <taxon>Sertulicium</taxon>
        <taxon>Sertulicium niveocremeum</taxon>
    </lineage>
</organism>
<sequence>MYYRRPLFWVLVIVVCIFTLSTLSHLNNGPSPLSLTSWNSQSKAPAAYPLPIRPGPPTTRFKDALLPDHKYIFTFPNAGWTNDVMNVATLLLLGILTRRTPILSPFHPSHIGKDASLIPFSKIFDIERLSAELHMPLVEFEDIKNTSDYQHDLDPVTRGYYGGETESMGCWTLWPTQAANGAGARSLAQDSLSLDLSFTPIPFGHEIEKPYLHWNLHYLAELAFPAGRKDGIKQAQSFNENLAKIMSSKPNNKDAIPEPRKIPFPNKKGEQIDPDEQVACFDFVYFTGMYKGGTEWWDESSPIWHLVGRHMHWAPLIKSLAIEYVSDRLGIPANKRDGTMPPFIAVHARRADFARVCPPRPREECLAPLRAYTRRVEETRQALAAKGFQNTGPEDLKVIMLSDEPKVTPTMETDRLLAPLYAPGSAEAWWKSVADQGWFWIDHEELNSVSKHGKWYTMLIDACIQSAGIGFVGTDRSTMSSIALRRTEEWNNGVGSLVRWGRPDSDAH</sequence>
<evidence type="ECO:0000313" key="4">
    <source>
        <dbReference type="Proteomes" id="UP000076722"/>
    </source>
</evidence>
<feature type="chain" id="PRO_5007854215" evidence="2">
    <location>
        <begin position="25"/>
        <end position="508"/>
    </location>
</feature>
<dbReference type="OrthoDB" id="423313at2759"/>
<accession>A0A164WT59</accession>